<dbReference type="InterPro" id="IPR002110">
    <property type="entry name" value="Ankyrin_rpt"/>
</dbReference>
<keyword evidence="1" id="KW-0677">Repeat</keyword>
<evidence type="ECO:0000313" key="4">
    <source>
        <dbReference type="EMBL" id="CAB0028370.1"/>
    </source>
</evidence>
<gene>
    <name evidence="4" type="ORF">TBRA_LOCUS555</name>
</gene>
<dbReference type="Proteomes" id="UP000479190">
    <property type="component" value="Unassembled WGS sequence"/>
</dbReference>
<evidence type="ECO:0000313" key="5">
    <source>
        <dbReference type="Proteomes" id="UP000479190"/>
    </source>
</evidence>
<accession>A0A6H5HSU7</accession>
<sequence length="493" mass="57993">MESRDFFQLRRRLPPVTRVRRRVPAKRYYIARCVIMETTQLINKCSAALYDYDPNPVEYDYSSDEYYYGDFDVENVRYGDLSVEEKLEKLKSLREETNWEDKAQIYYFFRRFVDLVVNWKHQLPDLRDIFLPEEIELFLRESTINASGSTNNFRGQYVIRFVVRTGYKDEPEVDEDGQPLLLRTTPVHSAQYEKNSTIIHNLFKIYDRFDMNYTNQLGFTHFHAACRHGCDDVVEKFLELGQDPNLLVTKTGHSPLHFALFWGHKKTSELLLRNGADPNSANKKGNTPLHIICQRSDDDDLLKIFFEIVDDIDQSVQIDARDKSGLTPLQWAVLNFLPNVVDVLLDRGADLSSFVFPAATYSRERTEFKHDFHGMDEFKMKLVPDTMAVVERLEKRGFELKQSDALEIIKIFVKHELFQRSGPLMRGGEEVYEYEEVTRKFIFRWTLEFFLLLTTYQLPILCCEKILAFLKCEDLLKICLAAEVFINDQRQNM</sequence>
<organism evidence="4 5">
    <name type="scientific">Trichogramma brassicae</name>
    <dbReference type="NCBI Taxonomy" id="86971"/>
    <lineage>
        <taxon>Eukaryota</taxon>
        <taxon>Metazoa</taxon>
        <taxon>Ecdysozoa</taxon>
        <taxon>Arthropoda</taxon>
        <taxon>Hexapoda</taxon>
        <taxon>Insecta</taxon>
        <taxon>Pterygota</taxon>
        <taxon>Neoptera</taxon>
        <taxon>Endopterygota</taxon>
        <taxon>Hymenoptera</taxon>
        <taxon>Apocrita</taxon>
        <taxon>Proctotrupomorpha</taxon>
        <taxon>Chalcidoidea</taxon>
        <taxon>Trichogrammatidae</taxon>
        <taxon>Trichogramma</taxon>
    </lineage>
</organism>
<dbReference type="AlphaFoldDB" id="A0A6H5HSU7"/>
<dbReference type="SMART" id="SM00248">
    <property type="entry name" value="ANK"/>
    <property type="match status" value="4"/>
</dbReference>
<dbReference type="PANTHER" id="PTHR24198:SF165">
    <property type="entry name" value="ANKYRIN REPEAT-CONTAINING PROTEIN-RELATED"/>
    <property type="match status" value="1"/>
</dbReference>
<dbReference type="EMBL" id="CADCXV010000125">
    <property type="protein sequence ID" value="CAB0028370.1"/>
    <property type="molecule type" value="Genomic_DNA"/>
</dbReference>
<feature type="repeat" description="ANK" evidence="3">
    <location>
        <begin position="251"/>
        <end position="283"/>
    </location>
</feature>
<evidence type="ECO:0000256" key="3">
    <source>
        <dbReference type="PROSITE-ProRule" id="PRU00023"/>
    </source>
</evidence>
<dbReference type="Gene3D" id="1.25.40.20">
    <property type="entry name" value="Ankyrin repeat-containing domain"/>
    <property type="match status" value="1"/>
</dbReference>
<proteinExistence type="predicted"/>
<dbReference type="SUPFAM" id="SSF48403">
    <property type="entry name" value="Ankyrin repeat"/>
    <property type="match status" value="1"/>
</dbReference>
<keyword evidence="2 3" id="KW-0040">ANK repeat</keyword>
<dbReference type="PROSITE" id="PS50297">
    <property type="entry name" value="ANK_REP_REGION"/>
    <property type="match status" value="2"/>
</dbReference>
<dbReference type="InterPro" id="IPR036770">
    <property type="entry name" value="Ankyrin_rpt-contain_sf"/>
</dbReference>
<reference evidence="4 5" key="1">
    <citation type="submission" date="2020-02" db="EMBL/GenBank/DDBJ databases">
        <authorList>
            <person name="Ferguson B K."/>
        </authorList>
    </citation>
    <scope>NUCLEOTIDE SEQUENCE [LARGE SCALE GENOMIC DNA]</scope>
</reference>
<dbReference type="PANTHER" id="PTHR24198">
    <property type="entry name" value="ANKYRIN REPEAT AND PROTEIN KINASE DOMAIN-CONTAINING PROTEIN"/>
    <property type="match status" value="1"/>
</dbReference>
<dbReference type="OrthoDB" id="194358at2759"/>
<protein>
    <submittedName>
        <fullName evidence="4">Uncharacterized protein</fullName>
    </submittedName>
</protein>
<evidence type="ECO:0000256" key="1">
    <source>
        <dbReference type="ARBA" id="ARBA00022737"/>
    </source>
</evidence>
<dbReference type="PROSITE" id="PS50088">
    <property type="entry name" value="ANK_REPEAT"/>
    <property type="match status" value="2"/>
</dbReference>
<dbReference type="Pfam" id="PF12796">
    <property type="entry name" value="Ank_2"/>
    <property type="match status" value="1"/>
</dbReference>
<name>A0A6H5HSU7_9HYME</name>
<evidence type="ECO:0000256" key="2">
    <source>
        <dbReference type="ARBA" id="ARBA00023043"/>
    </source>
</evidence>
<feature type="repeat" description="ANK" evidence="3">
    <location>
        <begin position="324"/>
        <end position="352"/>
    </location>
</feature>
<keyword evidence="5" id="KW-1185">Reference proteome</keyword>